<evidence type="ECO:0000256" key="2">
    <source>
        <dbReference type="ARBA" id="ARBA00006314"/>
    </source>
</evidence>
<keyword evidence="6 7" id="KW-0472">Membrane</keyword>
<feature type="transmembrane region" description="Helical" evidence="7">
    <location>
        <begin position="172"/>
        <end position="195"/>
    </location>
</feature>
<organism evidence="8 9">
    <name type="scientific">Hemibagrus wyckioides</name>
    <dbReference type="NCBI Taxonomy" id="337641"/>
    <lineage>
        <taxon>Eukaryota</taxon>
        <taxon>Metazoa</taxon>
        <taxon>Chordata</taxon>
        <taxon>Craniata</taxon>
        <taxon>Vertebrata</taxon>
        <taxon>Euteleostomi</taxon>
        <taxon>Actinopterygii</taxon>
        <taxon>Neopterygii</taxon>
        <taxon>Teleostei</taxon>
        <taxon>Ostariophysi</taxon>
        <taxon>Siluriformes</taxon>
        <taxon>Bagridae</taxon>
        <taxon>Hemibagrus</taxon>
    </lineage>
</organism>
<evidence type="ECO:0000313" key="9">
    <source>
        <dbReference type="Proteomes" id="UP000824219"/>
    </source>
</evidence>
<dbReference type="OrthoDB" id="6277625at2759"/>
<dbReference type="PANTHER" id="PTHR31592:SF1">
    <property type="entry name" value="TRANSMEMBRANE PROTEIN 192"/>
    <property type="match status" value="1"/>
</dbReference>
<sequence>MDSKRLLVKTSNRNTDITQSIEDDPLIDGPLIARNALESAIKREFQKLPTNWGAITLTVLHVAYVSVCVALAALCWLTDTHSAECTAALNGVDSRSLVLLLKVGLWLLVFLFERCVQYHHSAVRRRGYLRFYRKTAKLKHLPLLIHSAGNAAVLIVIAPASMLDNKVKNLSVYLLLAVICVELLASVICLMVYAVQVSRFNKQSLGPDITEDERSHTFSGTDSDMHAEMGFRDGSSLEEVVEKQADLIEYLKQHNTQLSKRILTLATQQTHNRD</sequence>
<evidence type="ECO:0000256" key="1">
    <source>
        <dbReference type="ARBA" id="ARBA00004141"/>
    </source>
</evidence>
<feature type="transmembrane region" description="Helical" evidence="7">
    <location>
        <begin position="52"/>
        <end position="77"/>
    </location>
</feature>
<dbReference type="GO" id="GO:0005765">
    <property type="term" value="C:lysosomal membrane"/>
    <property type="evidence" value="ECO:0007669"/>
    <property type="project" value="TreeGrafter"/>
</dbReference>
<feature type="transmembrane region" description="Helical" evidence="7">
    <location>
        <begin position="141"/>
        <end position="160"/>
    </location>
</feature>
<dbReference type="Proteomes" id="UP000824219">
    <property type="component" value="Linkage Group LG29"/>
</dbReference>
<dbReference type="PANTHER" id="PTHR31592">
    <property type="entry name" value="TRANSMEMBRANE PROTEIN 192"/>
    <property type="match status" value="1"/>
</dbReference>
<keyword evidence="4 7" id="KW-0812">Transmembrane</keyword>
<dbReference type="EMBL" id="JAHKSW010000029">
    <property type="protein sequence ID" value="KAG7313978.1"/>
    <property type="molecule type" value="Genomic_DNA"/>
</dbReference>
<keyword evidence="5 7" id="KW-1133">Transmembrane helix</keyword>
<dbReference type="AlphaFoldDB" id="A0A9D3N338"/>
<proteinExistence type="inferred from homology"/>
<evidence type="ECO:0000256" key="3">
    <source>
        <dbReference type="ARBA" id="ARBA00014635"/>
    </source>
</evidence>
<comment type="caution">
    <text evidence="8">The sequence shown here is derived from an EMBL/GenBank/DDBJ whole genome shotgun (WGS) entry which is preliminary data.</text>
</comment>
<reference evidence="8 9" key="1">
    <citation type="submission" date="2021-06" db="EMBL/GenBank/DDBJ databases">
        <title>Chromosome-level genome assembly of the red-tail catfish (Hemibagrus wyckioides).</title>
        <authorList>
            <person name="Shao F."/>
        </authorList>
    </citation>
    <scope>NUCLEOTIDE SEQUENCE [LARGE SCALE GENOMIC DNA]</scope>
    <source>
        <strain evidence="8">EC202008001</strain>
        <tissue evidence="8">Blood</tissue>
    </source>
</reference>
<evidence type="ECO:0000256" key="6">
    <source>
        <dbReference type="ARBA" id="ARBA00023136"/>
    </source>
</evidence>
<protein>
    <recommendedName>
        <fullName evidence="3">Transmembrane protein 192</fullName>
    </recommendedName>
</protein>
<feature type="transmembrane region" description="Helical" evidence="7">
    <location>
        <begin position="97"/>
        <end position="116"/>
    </location>
</feature>
<evidence type="ECO:0000256" key="4">
    <source>
        <dbReference type="ARBA" id="ARBA00022692"/>
    </source>
</evidence>
<gene>
    <name evidence="8" type="ORF">KOW79_022474</name>
</gene>
<accession>A0A9D3N338</accession>
<dbReference type="GO" id="GO:0005770">
    <property type="term" value="C:late endosome"/>
    <property type="evidence" value="ECO:0007669"/>
    <property type="project" value="TreeGrafter"/>
</dbReference>
<evidence type="ECO:0000256" key="5">
    <source>
        <dbReference type="ARBA" id="ARBA00022989"/>
    </source>
</evidence>
<comment type="similarity">
    <text evidence="2">Belongs to the TMEM192 family.</text>
</comment>
<name>A0A9D3N338_9TELE</name>
<dbReference type="Pfam" id="PF14802">
    <property type="entry name" value="TMEM192"/>
    <property type="match status" value="1"/>
</dbReference>
<dbReference type="InterPro" id="IPR029399">
    <property type="entry name" value="TMEM192"/>
</dbReference>
<evidence type="ECO:0000256" key="7">
    <source>
        <dbReference type="SAM" id="Phobius"/>
    </source>
</evidence>
<keyword evidence="9" id="KW-1185">Reference proteome</keyword>
<comment type="subcellular location">
    <subcellularLocation>
        <location evidence="1">Membrane</location>
        <topology evidence="1">Multi-pass membrane protein</topology>
    </subcellularLocation>
</comment>
<evidence type="ECO:0000313" key="8">
    <source>
        <dbReference type="EMBL" id="KAG7313978.1"/>
    </source>
</evidence>